<organism evidence="1 2">
    <name type="scientific">Leucogyrophana mollusca</name>
    <dbReference type="NCBI Taxonomy" id="85980"/>
    <lineage>
        <taxon>Eukaryota</taxon>
        <taxon>Fungi</taxon>
        <taxon>Dikarya</taxon>
        <taxon>Basidiomycota</taxon>
        <taxon>Agaricomycotina</taxon>
        <taxon>Agaricomycetes</taxon>
        <taxon>Agaricomycetidae</taxon>
        <taxon>Boletales</taxon>
        <taxon>Boletales incertae sedis</taxon>
        <taxon>Leucogyrophana</taxon>
    </lineage>
</organism>
<protein>
    <submittedName>
        <fullName evidence="1">Uncharacterized protein</fullName>
    </submittedName>
</protein>
<reference evidence="1" key="1">
    <citation type="journal article" date="2021" name="New Phytol.">
        <title>Evolutionary innovations through gain and loss of genes in the ectomycorrhizal Boletales.</title>
        <authorList>
            <person name="Wu G."/>
            <person name="Miyauchi S."/>
            <person name="Morin E."/>
            <person name="Kuo A."/>
            <person name="Drula E."/>
            <person name="Varga T."/>
            <person name="Kohler A."/>
            <person name="Feng B."/>
            <person name="Cao Y."/>
            <person name="Lipzen A."/>
            <person name="Daum C."/>
            <person name="Hundley H."/>
            <person name="Pangilinan J."/>
            <person name="Johnson J."/>
            <person name="Barry K."/>
            <person name="LaButti K."/>
            <person name="Ng V."/>
            <person name="Ahrendt S."/>
            <person name="Min B."/>
            <person name="Choi I.G."/>
            <person name="Park H."/>
            <person name="Plett J.M."/>
            <person name="Magnuson J."/>
            <person name="Spatafora J.W."/>
            <person name="Nagy L.G."/>
            <person name="Henrissat B."/>
            <person name="Grigoriev I.V."/>
            <person name="Yang Z.L."/>
            <person name="Xu J."/>
            <person name="Martin F.M."/>
        </authorList>
    </citation>
    <scope>NUCLEOTIDE SEQUENCE</scope>
    <source>
        <strain evidence="1">KUC20120723A-06</strain>
    </source>
</reference>
<evidence type="ECO:0000313" key="1">
    <source>
        <dbReference type="EMBL" id="KAH7928846.1"/>
    </source>
</evidence>
<evidence type="ECO:0000313" key="2">
    <source>
        <dbReference type="Proteomes" id="UP000790709"/>
    </source>
</evidence>
<gene>
    <name evidence="1" type="ORF">BV22DRAFT_1126206</name>
</gene>
<dbReference type="EMBL" id="MU266348">
    <property type="protein sequence ID" value="KAH7928846.1"/>
    <property type="molecule type" value="Genomic_DNA"/>
</dbReference>
<accession>A0ACB8BUX0</accession>
<name>A0ACB8BUX0_9AGAM</name>
<dbReference type="Proteomes" id="UP000790709">
    <property type="component" value="Unassembled WGS sequence"/>
</dbReference>
<proteinExistence type="predicted"/>
<sequence>MFFKASLVFLIAAATIGTYAAELQWYNTRSCDGSSIIDQRNIGCDTCQNSGGEYYAVGVSGVTDNQQLSFYNEPDCTTSSLVGQHYGNECSLAGGTPLKSVYIAC</sequence>
<keyword evidence="2" id="KW-1185">Reference proteome</keyword>
<comment type="caution">
    <text evidence="1">The sequence shown here is derived from an EMBL/GenBank/DDBJ whole genome shotgun (WGS) entry which is preliminary data.</text>
</comment>